<evidence type="ECO:0000313" key="3">
    <source>
        <dbReference type="Proteomes" id="UP001242045"/>
    </source>
</evidence>
<dbReference type="Gene3D" id="3.40.50.2000">
    <property type="entry name" value="Glycogen Phosphorylase B"/>
    <property type="match status" value="2"/>
</dbReference>
<comment type="caution">
    <text evidence="2">The sequence shown here is derived from an EMBL/GenBank/DDBJ whole genome shotgun (WGS) entry which is preliminary data.</text>
</comment>
<evidence type="ECO:0000259" key="1">
    <source>
        <dbReference type="Pfam" id="PF00534"/>
    </source>
</evidence>
<dbReference type="RefSeq" id="WP_307502872.1">
    <property type="nucleotide sequence ID" value="NZ_JAUSRD010000007.1"/>
</dbReference>
<protein>
    <submittedName>
        <fullName evidence="2">Glycosyltransferase involved in cell wall biosynthesis</fullName>
    </submittedName>
</protein>
<organism evidence="2 3">
    <name type="scientific">Variovorax boronicumulans</name>
    <dbReference type="NCBI Taxonomy" id="436515"/>
    <lineage>
        <taxon>Bacteria</taxon>
        <taxon>Pseudomonadati</taxon>
        <taxon>Pseudomonadota</taxon>
        <taxon>Betaproteobacteria</taxon>
        <taxon>Burkholderiales</taxon>
        <taxon>Comamonadaceae</taxon>
        <taxon>Variovorax</taxon>
    </lineage>
</organism>
<feature type="domain" description="Glycosyl transferase family 1" evidence="1">
    <location>
        <begin position="210"/>
        <end position="370"/>
    </location>
</feature>
<dbReference type="InterPro" id="IPR050194">
    <property type="entry name" value="Glycosyltransferase_grp1"/>
</dbReference>
<dbReference type="Pfam" id="PF00534">
    <property type="entry name" value="Glycos_transf_1"/>
    <property type="match status" value="1"/>
</dbReference>
<dbReference type="PANTHER" id="PTHR45947:SF3">
    <property type="entry name" value="SULFOQUINOVOSYL TRANSFERASE SQD2"/>
    <property type="match status" value="1"/>
</dbReference>
<dbReference type="SUPFAM" id="SSF53756">
    <property type="entry name" value="UDP-Glycosyltransferase/glycogen phosphorylase"/>
    <property type="match status" value="1"/>
</dbReference>
<dbReference type="Proteomes" id="UP001242045">
    <property type="component" value="Unassembled WGS sequence"/>
</dbReference>
<name>A0AAW8CUR9_9BURK</name>
<accession>A0AAW8CUR9</accession>
<gene>
    <name evidence="2" type="ORF">J2W31_003297</name>
</gene>
<dbReference type="EMBL" id="JAUSRD010000007">
    <property type="protein sequence ID" value="MDP9894174.1"/>
    <property type="molecule type" value="Genomic_DNA"/>
</dbReference>
<dbReference type="PANTHER" id="PTHR45947">
    <property type="entry name" value="SULFOQUINOVOSYL TRANSFERASE SQD2"/>
    <property type="match status" value="1"/>
</dbReference>
<evidence type="ECO:0000313" key="2">
    <source>
        <dbReference type="EMBL" id="MDP9894174.1"/>
    </source>
</evidence>
<dbReference type="AlphaFoldDB" id="A0AAW8CUR9"/>
<sequence length="396" mass="44253">MDPNASKLVLYVGPFSFPSGGAAARRILGNCQALQQAGFKVAVASGQPGTSENFSEYKGIKVLSLDERNAEHLPRWLKRLAYFRMGSKTLEWLDSLPERPYAVILYSGYSPYLLRLIPWAKRNSVRLIFDAVEWYEPDSLFAYLSPYQLNIELAMRFLTPRVKNTIAISSFLHDYYLKGGGHSLRTPPLLDVLETEWSAQEKDRLATMQLVYAGSPGKKDLLDRMLCAVLEAKQEGLNLKLSIAGVDPDHAGLYPSIKIFPPELVASTVKFLGVLSHDESMHLVRGADYSLLLRNVARYSRAGFPTKFVESFSVGTPVIANITSDLGEHLIDGATGWICEKPSPQSLKATLFRAAKINREKHTQMRQACRDQALRAFDYRNAASSLTQFLETARTL</sequence>
<dbReference type="InterPro" id="IPR001296">
    <property type="entry name" value="Glyco_trans_1"/>
</dbReference>
<dbReference type="GO" id="GO:0016757">
    <property type="term" value="F:glycosyltransferase activity"/>
    <property type="evidence" value="ECO:0007669"/>
    <property type="project" value="InterPro"/>
</dbReference>
<proteinExistence type="predicted"/>
<reference evidence="2" key="1">
    <citation type="submission" date="2023-07" db="EMBL/GenBank/DDBJ databases">
        <title>Sorghum-associated microbial communities from plants grown in Nebraska, USA.</title>
        <authorList>
            <person name="Schachtman D."/>
        </authorList>
    </citation>
    <scope>NUCLEOTIDE SEQUENCE</scope>
    <source>
        <strain evidence="2">DS3754</strain>
    </source>
</reference>